<evidence type="ECO:0000313" key="3">
    <source>
        <dbReference type="Proteomes" id="UP001175271"/>
    </source>
</evidence>
<evidence type="ECO:0000313" key="2">
    <source>
        <dbReference type="EMBL" id="KAK0390398.1"/>
    </source>
</evidence>
<dbReference type="EMBL" id="JAUCMV010000006">
    <property type="protein sequence ID" value="KAK0390398.1"/>
    <property type="molecule type" value="Genomic_DNA"/>
</dbReference>
<name>A0AA39GN21_9BILA</name>
<accession>A0AA39GN21</accession>
<feature type="compositionally biased region" description="Pro residues" evidence="1">
    <location>
        <begin position="572"/>
        <end position="581"/>
    </location>
</feature>
<feature type="compositionally biased region" description="Polar residues" evidence="1">
    <location>
        <begin position="443"/>
        <end position="465"/>
    </location>
</feature>
<feature type="region of interest" description="Disordered" evidence="1">
    <location>
        <begin position="337"/>
        <end position="362"/>
    </location>
</feature>
<feature type="compositionally biased region" description="Basic and acidic residues" evidence="1">
    <location>
        <begin position="246"/>
        <end position="256"/>
    </location>
</feature>
<feature type="compositionally biased region" description="Acidic residues" evidence="1">
    <location>
        <begin position="135"/>
        <end position="149"/>
    </location>
</feature>
<feature type="region of interest" description="Disordered" evidence="1">
    <location>
        <begin position="443"/>
        <end position="485"/>
    </location>
</feature>
<keyword evidence="3" id="KW-1185">Reference proteome</keyword>
<dbReference type="Proteomes" id="UP001175271">
    <property type="component" value="Unassembled WGS sequence"/>
</dbReference>
<dbReference type="AlphaFoldDB" id="A0AA39GN21"/>
<evidence type="ECO:0000256" key="1">
    <source>
        <dbReference type="SAM" id="MobiDB-lite"/>
    </source>
</evidence>
<comment type="caution">
    <text evidence="2">The sequence shown here is derived from an EMBL/GenBank/DDBJ whole genome shotgun (WGS) entry which is preliminary data.</text>
</comment>
<feature type="compositionally biased region" description="Polar residues" evidence="1">
    <location>
        <begin position="192"/>
        <end position="201"/>
    </location>
</feature>
<gene>
    <name evidence="2" type="ORF">QR680_019335</name>
</gene>
<feature type="region of interest" description="Disordered" evidence="1">
    <location>
        <begin position="102"/>
        <end position="149"/>
    </location>
</feature>
<proteinExistence type="predicted"/>
<protein>
    <submittedName>
        <fullName evidence="2">Uncharacterized protein</fullName>
    </submittedName>
</protein>
<feature type="compositionally biased region" description="Low complexity" evidence="1">
    <location>
        <begin position="215"/>
        <end position="231"/>
    </location>
</feature>
<reference evidence="2" key="1">
    <citation type="submission" date="2023-06" db="EMBL/GenBank/DDBJ databases">
        <title>Genomic analysis of the entomopathogenic nematode Steinernema hermaphroditum.</title>
        <authorList>
            <person name="Schwarz E.M."/>
            <person name="Heppert J.K."/>
            <person name="Baniya A."/>
            <person name="Schwartz H.T."/>
            <person name="Tan C.-H."/>
            <person name="Antoshechkin I."/>
            <person name="Sternberg P.W."/>
            <person name="Goodrich-Blair H."/>
            <person name="Dillman A.R."/>
        </authorList>
    </citation>
    <scope>NUCLEOTIDE SEQUENCE</scope>
    <source>
        <strain evidence="2">PS9179</strain>
        <tissue evidence="2">Whole animal</tissue>
    </source>
</reference>
<feature type="region of interest" description="Disordered" evidence="1">
    <location>
        <begin position="192"/>
        <end position="266"/>
    </location>
</feature>
<feature type="compositionally biased region" description="Polar residues" evidence="1">
    <location>
        <begin position="338"/>
        <end position="362"/>
    </location>
</feature>
<feature type="region of interest" description="Disordered" evidence="1">
    <location>
        <begin position="556"/>
        <end position="605"/>
    </location>
</feature>
<feature type="compositionally biased region" description="Polar residues" evidence="1">
    <location>
        <begin position="474"/>
        <end position="485"/>
    </location>
</feature>
<sequence length="605" mass="65993">MSRFFKAFKESVHGFNLVLRAMRQNYGKEVDRGQLLAAWQELQEDHTKKPAAKRWKKYEVNLAFLNEKEAKKVPKPKPVKRKAVKKVSPMAISIQLPPAPSKGCLKRSLEDQEQPAAPSPKVLRWADETASEGGLEVEEEESPEQENVDEERVDILKKFNIAGFFADPQPTVNTPAPQVSGINQYEPAQPFSYHTATTNGMATPYAPARSQQSDPTSHPSSAPLSSPAQQSNGYQTRASTRARVQLRVEDTEKRSSQNDGWSGLGSLPSTNAYAYELYAQQTTSSATYGTEPSATSTWQMHQAYQGPSLPLSNYAPEDKWSTSAGGSCSLSASSAASWQPSNTMSSPSIGTPTPCSTQYDASPSYTHDSSFMMRTPTSVGSRPCTPAHNESYNSHEAQLVSISSRPSTPYHQNAGEAAMYDPFGQRSQAAPHAIGPCTYSTRQPLVQSPPINSPYSLHSPQSSRPGTPLMLPAQSATDLSRSTSPMVFSGSSTQMMNMETWGGSNMYQKTSATPTTYYQQGAGYGFYEGSMGFQPSCPSFAPTYTPNAASNWENCERSHTPSLFASPASPRYSPPPPPSPEPENTEDDPYARPVGTPRPEWNADE</sequence>
<organism evidence="2 3">
    <name type="scientific">Steinernema hermaphroditum</name>
    <dbReference type="NCBI Taxonomy" id="289476"/>
    <lineage>
        <taxon>Eukaryota</taxon>
        <taxon>Metazoa</taxon>
        <taxon>Ecdysozoa</taxon>
        <taxon>Nematoda</taxon>
        <taxon>Chromadorea</taxon>
        <taxon>Rhabditida</taxon>
        <taxon>Tylenchina</taxon>
        <taxon>Panagrolaimomorpha</taxon>
        <taxon>Strongyloidoidea</taxon>
        <taxon>Steinernematidae</taxon>
        <taxon>Steinernema</taxon>
    </lineage>
</organism>